<reference evidence="1 2" key="1">
    <citation type="journal article" date="2015" name="Proc. Natl. Acad. Sci. U.S.A.">
        <title>The resurrection genome of Boea hygrometrica: A blueprint for survival of dehydration.</title>
        <authorList>
            <person name="Xiao L."/>
            <person name="Yang G."/>
            <person name="Zhang L."/>
            <person name="Yang X."/>
            <person name="Zhao S."/>
            <person name="Ji Z."/>
            <person name="Zhou Q."/>
            <person name="Hu M."/>
            <person name="Wang Y."/>
            <person name="Chen M."/>
            <person name="Xu Y."/>
            <person name="Jin H."/>
            <person name="Xiao X."/>
            <person name="Hu G."/>
            <person name="Bao F."/>
            <person name="Hu Y."/>
            <person name="Wan P."/>
            <person name="Li L."/>
            <person name="Deng X."/>
            <person name="Kuang T."/>
            <person name="Xiang C."/>
            <person name="Zhu J.K."/>
            <person name="Oliver M.J."/>
            <person name="He Y."/>
        </authorList>
    </citation>
    <scope>NUCLEOTIDE SEQUENCE [LARGE SCALE GENOMIC DNA]</scope>
    <source>
        <strain evidence="2">cv. XS01</strain>
    </source>
</reference>
<evidence type="ECO:0000313" key="1">
    <source>
        <dbReference type="EMBL" id="KZV23506.1"/>
    </source>
</evidence>
<keyword evidence="2" id="KW-1185">Reference proteome</keyword>
<name>A0A2Z7APX1_9LAMI</name>
<organism evidence="1 2">
    <name type="scientific">Dorcoceras hygrometricum</name>
    <dbReference type="NCBI Taxonomy" id="472368"/>
    <lineage>
        <taxon>Eukaryota</taxon>
        <taxon>Viridiplantae</taxon>
        <taxon>Streptophyta</taxon>
        <taxon>Embryophyta</taxon>
        <taxon>Tracheophyta</taxon>
        <taxon>Spermatophyta</taxon>
        <taxon>Magnoliopsida</taxon>
        <taxon>eudicotyledons</taxon>
        <taxon>Gunneridae</taxon>
        <taxon>Pentapetalae</taxon>
        <taxon>asterids</taxon>
        <taxon>lamiids</taxon>
        <taxon>Lamiales</taxon>
        <taxon>Gesneriaceae</taxon>
        <taxon>Didymocarpoideae</taxon>
        <taxon>Trichosporeae</taxon>
        <taxon>Loxocarpinae</taxon>
        <taxon>Dorcoceras</taxon>
    </lineage>
</organism>
<gene>
    <name evidence="1" type="ORF">F511_39828</name>
</gene>
<dbReference type="EMBL" id="KV013484">
    <property type="protein sequence ID" value="KZV23506.1"/>
    <property type="molecule type" value="Genomic_DNA"/>
</dbReference>
<sequence length="103" mass="12227">MTPITNFSKIEDEFMSWAETELVFELLKRRMLVQCKLYEKELKEAVDEHRDNFDIITPSTYYDHMCIWFRDTTSRGLITFVTLQTHFRTYPSNHGKASSNIAP</sequence>
<proteinExistence type="predicted"/>
<evidence type="ECO:0000313" key="2">
    <source>
        <dbReference type="Proteomes" id="UP000250235"/>
    </source>
</evidence>
<accession>A0A2Z7APX1</accession>
<dbReference type="AlphaFoldDB" id="A0A2Z7APX1"/>
<dbReference type="Proteomes" id="UP000250235">
    <property type="component" value="Unassembled WGS sequence"/>
</dbReference>
<protein>
    <submittedName>
        <fullName evidence="1">Serine/threonine-protein phosphatase 7 long form</fullName>
    </submittedName>
</protein>